<dbReference type="InterPro" id="IPR036866">
    <property type="entry name" value="RibonucZ/Hydroxyglut_hydro"/>
</dbReference>
<gene>
    <name evidence="3" type="ORF">I302_04992</name>
    <name evidence="4" type="ORF">I302_105868</name>
</gene>
<dbReference type="Proteomes" id="UP000092730">
    <property type="component" value="Chromosome 4"/>
</dbReference>
<sequence>MSSHPTVSIIPPPSSLPKDHHGPFQPSKQKSKSNSKAPMREDQDECHNPTYHKPKYFKNPWPSYRTASLHDAYLAYQLGAAVALPPHQTPGSSRLNLADQEIYEEVEDTRGEDGSLRSDSASLLPKKLYIRPDFSEVKEDDLFDDWREPPVKTISPTWRDQEEVQDDVERREKVTWLGHAGVLIQVPFRDGKDYAGVLFDPIFSYRCSPTQYVGPARYQDPPCKVSELPDIHICCISHDHYDHLDYYTIMDLWKYHQSTVHFLVPLGLKQWFTASSIPSTRITELDWWHESLISFPPISQSYKDDDDATYPPSEPEVRLSSETTLEEPSAIKLKFAFTPAQHRSGRGILDHMTTLWGSWCFGVVEDEDRARANERGMRDWKGFKVYFGGDTGYRYATAPEGDDDAICPAFEEIASHYSPFTLSLLPLSTGSSLPFLRTVLSLSLDQYTLTSSLHCSPLDSLEIHRIIRSERSLGIHWGTFCDLDEARGTRVDFGRCRRKLGVSGEWDDEDEEAGGNGRFVVGDIGETFVLPRRN</sequence>
<keyword evidence="5" id="KW-1185">Reference proteome</keyword>
<feature type="region of interest" description="Disordered" evidence="1">
    <location>
        <begin position="299"/>
        <end position="324"/>
    </location>
</feature>
<organism evidence="3">
    <name type="scientific">Kwoniella bestiolae CBS 10118</name>
    <dbReference type="NCBI Taxonomy" id="1296100"/>
    <lineage>
        <taxon>Eukaryota</taxon>
        <taxon>Fungi</taxon>
        <taxon>Dikarya</taxon>
        <taxon>Basidiomycota</taxon>
        <taxon>Agaricomycotina</taxon>
        <taxon>Tremellomycetes</taxon>
        <taxon>Tremellales</taxon>
        <taxon>Cryptococcaceae</taxon>
        <taxon>Kwoniella</taxon>
    </lineage>
</organism>
<dbReference type="InterPro" id="IPR001279">
    <property type="entry name" value="Metallo-B-lactamas"/>
</dbReference>
<accession>A0A1B9G2E3</accession>
<dbReference type="OrthoDB" id="332863at2759"/>
<reference evidence="3" key="1">
    <citation type="submission" date="2013-07" db="EMBL/GenBank/DDBJ databases">
        <title>The Genome Sequence of Cryptococcus bestiolae CBS10118.</title>
        <authorList>
            <consortium name="The Broad Institute Genome Sequencing Platform"/>
            <person name="Cuomo C."/>
            <person name="Litvintseva A."/>
            <person name="Chen Y."/>
            <person name="Heitman J."/>
            <person name="Sun S."/>
            <person name="Springer D."/>
            <person name="Dromer F."/>
            <person name="Young S.K."/>
            <person name="Zeng Q."/>
            <person name="Gargeya S."/>
            <person name="Fitzgerald M."/>
            <person name="Abouelleil A."/>
            <person name="Alvarado L."/>
            <person name="Berlin A.M."/>
            <person name="Chapman S.B."/>
            <person name="Dewar J."/>
            <person name="Goldberg J."/>
            <person name="Griggs A."/>
            <person name="Gujja S."/>
            <person name="Hansen M."/>
            <person name="Howarth C."/>
            <person name="Imamovic A."/>
            <person name="Larimer J."/>
            <person name="McCowan C."/>
            <person name="Murphy C."/>
            <person name="Pearson M."/>
            <person name="Priest M."/>
            <person name="Roberts A."/>
            <person name="Saif S."/>
            <person name="Shea T."/>
            <person name="Sykes S."/>
            <person name="Wortman J."/>
            <person name="Nusbaum C."/>
            <person name="Birren B."/>
        </authorList>
    </citation>
    <scope>NUCLEOTIDE SEQUENCE [LARGE SCALE GENOMIC DNA]</scope>
    <source>
        <strain evidence="3">CBS 10118</strain>
    </source>
</reference>
<dbReference type="GO" id="GO:0070292">
    <property type="term" value="P:N-acylphosphatidylethanolamine metabolic process"/>
    <property type="evidence" value="ECO:0007669"/>
    <property type="project" value="TreeGrafter"/>
</dbReference>
<dbReference type="GO" id="GO:0005737">
    <property type="term" value="C:cytoplasm"/>
    <property type="evidence" value="ECO:0007669"/>
    <property type="project" value="TreeGrafter"/>
</dbReference>
<protein>
    <submittedName>
        <fullName evidence="3">N-acyl-phosphatidylethanolamine-hydrolyzing phospholipase D</fullName>
    </submittedName>
</protein>
<dbReference type="GeneID" id="30209391"/>
<feature type="compositionally biased region" description="Basic and acidic residues" evidence="1">
    <location>
        <begin position="38"/>
        <end position="47"/>
    </location>
</feature>
<dbReference type="GO" id="GO:0070290">
    <property type="term" value="F:N-acylphosphatidylethanolamine-specific phospholipase D activity"/>
    <property type="evidence" value="ECO:0007669"/>
    <property type="project" value="TreeGrafter"/>
</dbReference>
<dbReference type="RefSeq" id="XP_019046251.1">
    <property type="nucleotide sequence ID" value="XM_019191621.1"/>
</dbReference>
<name>A0A1B9G2E3_9TREE</name>
<dbReference type="EMBL" id="KI894021">
    <property type="protein sequence ID" value="OCF25181.1"/>
    <property type="molecule type" value="Genomic_DNA"/>
</dbReference>
<dbReference type="SUPFAM" id="SSF56281">
    <property type="entry name" value="Metallo-hydrolase/oxidoreductase"/>
    <property type="match status" value="1"/>
</dbReference>
<evidence type="ECO:0000313" key="4">
    <source>
        <dbReference type="EMBL" id="WVW83847.1"/>
    </source>
</evidence>
<evidence type="ECO:0000313" key="3">
    <source>
        <dbReference type="EMBL" id="OCF25181.1"/>
    </source>
</evidence>
<feature type="region of interest" description="Disordered" evidence="1">
    <location>
        <begin position="1"/>
        <end position="51"/>
    </location>
</feature>
<feature type="domain" description="Metallo-beta-lactamase" evidence="2">
    <location>
        <begin position="197"/>
        <end position="477"/>
    </location>
</feature>
<proteinExistence type="predicted"/>
<dbReference type="PANTHER" id="PTHR15032">
    <property type="entry name" value="N-ACYL-PHOSPHATIDYLETHANOLAMINE-HYDROLYZING PHOSPHOLIPASE D"/>
    <property type="match status" value="1"/>
</dbReference>
<evidence type="ECO:0000256" key="1">
    <source>
        <dbReference type="SAM" id="MobiDB-lite"/>
    </source>
</evidence>
<dbReference type="Gene3D" id="3.60.15.10">
    <property type="entry name" value="Ribonuclease Z/Hydroxyacylglutathione hydrolase-like"/>
    <property type="match status" value="1"/>
</dbReference>
<dbReference type="KEGG" id="kbi:30209391"/>
<reference evidence="3" key="3">
    <citation type="submission" date="2014-01" db="EMBL/GenBank/DDBJ databases">
        <title>Evolution of pathogenesis and genome organization in the Tremellales.</title>
        <authorList>
            <person name="Cuomo C."/>
            <person name="Litvintseva A."/>
            <person name="Heitman J."/>
            <person name="Chen Y."/>
            <person name="Sun S."/>
            <person name="Springer D."/>
            <person name="Dromer F."/>
            <person name="Young S."/>
            <person name="Zeng Q."/>
            <person name="Chapman S."/>
            <person name="Gujja S."/>
            <person name="Saif S."/>
            <person name="Birren B."/>
        </authorList>
    </citation>
    <scope>NUCLEOTIDE SEQUENCE</scope>
    <source>
        <strain evidence="3">CBS 10118</strain>
    </source>
</reference>
<dbReference type="STRING" id="1296100.A0A1B9G2E3"/>
<evidence type="ECO:0000313" key="5">
    <source>
        <dbReference type="Proteomes" id="UP000092730"/>
    </source>
</evidence>
<dbReference type="Pfam" id="PF12706">
    <property type="entry name" value="Lactamase_B_2"/>
    <property type="match status" value="1"/>
</dbReference>
<dbReference type="AlphaFoldDB" id="A0A1B9G2E3"/>
<dbReference type="EMBL" id="CP144544">
    <property type="protein sequence ID" value="WVW83847.1"/>
    <property type="molecule type" value="Genomic_DNA"/>
</dbReference>
<dbReference type="VEuPathDB" id="FungiDB:I302_04992"/>
<dbReference type="GO" id="GO:0070291">
    <property type="term" value="P:N-acylethanolamine metabolic process"/>
    <property type="evidence" value="ECO:0007669"/>
    <property type="project" value="TreeGrafter"/>
</dbReference>
<evidence type="ECO:0000259" key="2">
    <source>
        <dbReference type="Pfam" id="PF12706"/>
    </source>
</evidence>
<reference evidence="4" key="2">
    <citation type="submission" date="2013-07" db="EMBL/GenBank/DDBJ databases">
        <authorList>
            <consortium name="The Broad Institute Genome Sequencing Platform"/>
            <person name="Cuomo C."/>
            <person name="Litvintseva A."/>
            <person name="Chen Y."/>
            <person name="Heitman J."/>
            <person name="Sun S."/>
            <person name="Springer D."/>
            <person name="Dromer F."/>
            <person name="Young S.K."/>
            <person name="Zeng Q."/>
            <person name="Gargeya S."/>
            <person name="Fitzgerald M."/>
            <person name="Abouelleil A."/>
            <person name="Alvarado L."/>
            <person name="Berlin A.M."/>
            <person name="Chapman S.B."/>
            <person name="Dewar J."/>
            <person name="Goldberg J."/>
            <person name="Griggs A."/>
            <person name="Gujja S."/>
            <person name="Hansen M."/>
            <person name="Howarth C."/>
            <person name="Imamovic A."/>
            <person name="Larimer J."/>
            <person name="McCowan C."/>
            <person name="Murphy C."/>
            <person name="Pearson M."/>
            <person name="Priest M."/>
            <person name="Roberts A."/>
            <person name="Saif S."/>
            <person name="Shea T."/>
            <person name="Sykes S."/>
            <person name="Wortman J."/>
            <person name="Nusbaum C."/>
            <person name="Birren B."/>
        </authorList>
    </citation>
    <scope>NUCLEOTIDE SEQUENCE</scope>
    <source>
        <strain evidence="4">CBS 10118</strain>
    </source>
</reference>
<dbReference type="PANTHER" id="PTHR15032:SF27">
    <property type="entry name" value="N-ACYL-PHOSPHATIDYLETHANOLAMINE-HYDROLYZING PHOSPHOLIPASE D"/>
    <property type="match status" value="1"/>
</dbReference>
<reference evidence="4" key="4">
    <citation type="submission" date="2024-02" db="EMBL/GenBank/DDBJ databases">
        <title>Comparative genomics of Cryptococcus and Kwoniella reveals pathogenesis evolution and contrasting modes of karyotype evolution via chromosome fusion or intercentromeric recombination.</title>
        <authorList>
            <person name="Coelho M.A."/>
            <person name="David-Palma M."/>
            <person name="Shea T."/>
            <person name="Bowers K."/>
            <person name="McGinley-Smith S."/>
            <person name="Mohammad A.W."/>
            <person name="Gnirke A."/>
            <person name="Yurkov A.M."/>
            <person name="Nowrousian M."/>
            <person name="Sun S."/>
            <person name="Cuomo C.A."/>
            <person name="Heitman J."/>
        </authorList>
    </citation>
    <scope>NUCLEOTIDE SEQUENCE</scope>
    <source>
        <strain evidence="4">CBS 10118</strain>
    </source>
</reference>